<sequence>LLKKSSTLFLSFLQIIFEVVTSGQHGYLAIDEVKVLRHPCTKIPHFLRLRNVEVNAGQIAAFDCGATGKIIASDSLILQGLQGQNVPVKETNAINNRKFKAIFNIANTTRRDAGDYRCIIHSEGGVGVSNYAVLVVKGNSGHMILYTFSIIICKKNY</sequence>
<dbReference type="InterPro" id="IPR036179">
    <property type="entry name" value="Ig-like_dom_sf"/>
</dbReference>
<dbReference type="InterPro" id="IPR013151">
    <property type="entry name" value="Immunoglobulin_dom"/>
</dbReference>
<dbReference type="Proteomes" id="UP000008672">
    <property type="component" value="Unassembled WGS sequence"/>
</dbReference>
<name>H3AIF0_LATCH</name>
<keyword evidence="7" id="KW-1185">Reference proteome</keyword>
<dbReference type="PROSITE" id="PS50835">
    <property type="entry name" value="IG_LIKE"/>
    <property type="match status" value="1"/>
</dbReference>
<evidence type="ECO:0000256" key="1">
    <source>
        <dbReference type="ARBA" id="ARBA00022737"/>
    </source>
</evidence>
<keyword evidence="3" id="KW-0393">Immunoglobulin domain</keyword>
<dbReference type="InterPro" id="IPR013783">
    <property type="entry name" value="Ig-like_fold"/>
</dbReference>
<dbReference type="STRING" id="7897.ENSLACP00000009421"/>
<dbReference type="EMBL" id="AFYH01152505">
    <property type="status" value="NOT_ANNOTATED_CDS"/>
    <property type="molecule type" value="Genomic_DNA"/>
</dbReference>
<keyword evidence="2" id="KW-1015">Disulfide bond</keyword>
<keyword evidence="4" id="KW-0732">Signal</keyword>
<reference evidence="7" key="1">
    <citation type="submission" date="2011-08" db="EMBL/GenBank/DDBJ databases">
        <title>The draft genome of Latimeria chalumnae.</title>
        <authorList>
            <person name="Di Palma F."/>
            <person name="Alfoldi J."/>
            <person name="Johnson J."/>
            <person name="Berlin A."/>
            <person name="Gnerre S."/>
            <person name="Jaffe D."/>
            <person name="MacCallum I."/>
            <person name="Young S."/>
            <person name="Walker B.J."/>
            <person name="Lander E."/>
            <person name="Lindblad-Toh K."/>
        </authorList>
    </citation>
    <scope>NUCLEOTIDE SEQUENCE [LARGE SCALE GENOMIC DNA]</scope>
    <source>
        <strain evidence="7">Wild caught</strain>
    </source>
</reference>
<dbReference type="Pfam" id="PF00047">
    <property type="entry name" value="ig"/>
    <property type="match status" value="1"/>
</dbReference>
<dbReference type="Gene3D" id="2.60.40.10">
    <property type="entry name" value="Immunoglobulins"/>
    <property type="match status" value="1"/>
</dbReference>
<evidence type="ECO:0000313" key="6">
    <source>
        <dbReference type="Ensembl" id="ENSLACP00000009421.1"/>
    </source>
</evidence>
<accession>H3AIF0</accession>
<feature type="domain" description="Ig-like" evidence="5">
    <location>
        <begin position="44"/>
        <end position="135"/>
    </location>
</feature>
<dbReference type="EMBL" id="AFYH01152506">
    <property type="status" value="NOT_ANNOTATED_CDS"/>
    <property type="molecule type" value="Genomic_DNA"/>
</dbReference>
<organism evidence="6 7">
    <name type="scientific">Latimeria chalumnae</name>
    <name type="common">Coelacanth</name>
    <dbReference type="NCBI Taxonomy" id="7897"/>
    <lineage>
        <taxon>Eukaryota</taxon>
        <taxon>Metazoa</taxon>
        <taxon>Chordata</taxon>
        <taxon>Craniata</taxon>
        <taxon>Vertebrata</taxon>
        <taxon>Euteleostomi</taxon>
        <taxon>Coelacanthiformes</taxon>
        <taxon>Coelacanthidae</taxon>
        <taxon>Latimeria</taxon>
    </lineage>
</organism>
<dbReference type="GeneTree" id="ENSGT00940000155020"/>
<dbReference type="eggNOG" id="KOG4228">
    <property type="taxonomic scope" value="Eukaryota"/>
</dbReference>
<dbReference type="PANTHER" id="PTHR24051">
    <property type="entry name" value="SUSHI DOMAIN-CONTAINING PROTEIN 1"/>
    <property type="match status" value="1"/>
</dbReference>
<evidence type="ECO:0000256" key="3">
    <source>
        <dbReference type="ARBA" id="ARBA00023319"/>
    </source>
</evidence>
<dbReference type="InterPro" id="IPR007110">
    <property type="entry name" value="Ig-like_dom"/>
</dbReference>
<dbReference type="SUPFAM" id="SSF48726">
    <property type="entry name" value="Immunoglobulin"/>
    <property type="match status" value="1"/>
</dbReference>
<evidence type="ECO:0000259" key="5">
    <source>
        <dbReference type="PROSITE" id="PS50835"/>
    </source>
</evidence>
<evidence type="ECO:0000256" key="4">
    <source>
        <dbReference type="SAM" id="SignalP"/>
    </source>
</evidence>
<dbReference type="InParanoid" id="H3AIF0"/>
<reference evidence="6" key="2">
    <citation type="submission" date="2025-08" db="UniProtKB">
        <authorList>
            <consortium name="Ensembl"/>
        </authorList>
    </citation>
    <scope>IDENTIFICATION</scope>
</reference>
<protein>
    <recommendedName>
        <fullName evidence="5">Ig-like domain-containing protein</fullName>
    </recommendedName>
</protein>
<evidence type="ECO:0000256" key="2">
    <source>
        <dbReference type="ARBA" id="ARBA00023157"/>
    </source>
</evidence>
<dbReference type="SMART" id="SM00409">
    <property type="entry name" value="IG"/>
    <property type="match status" value="1"/>
</dbReference>
<dbReference type="InterPro" id="IPR051622">
    <property type="entry name" value="R-tyr_protein_phosphatases"/>
</dbReference>
<feature type="chain" id="PRO_5003580351" description="Ig-like domain-containing protein" evidence="4">
    <location>
        <begin position="23"/>
        <end position="157"/>
    </location>
</feature>
<keyword evidence="1" id="KW-0677">Repeat</keyword>
<dbReference type="HOGENOM" id="CLU_1829839_0_0_1"/>
<dbReference type="AlphaFoldDB" id="H3AIF0"/>
<feature type="signal peptide" evidence="4">
    <location>
        <begin position="1"/>
        <end position="22"/>
    </location>
</feature>
<dbReference type="InterPro" id="IPR003599">
    <property type="entry name" value="Ig_sub"/>
</dbReference>
<dbReference type="PANTHER" id="PTHR24051:SF11">
    <property type="entry name" value="PROTEIN TYROSINE PHOSPHATASE, RECEPTOR TYPE, M"/>
    <property type="match status" value="1"/>
</dbReference>
<reference evidence="6" key="3">
    <citation type="submission" date="2025-09" db="UniProtKB">
        <authorList>
            <consortium name="Ensembl"/>
        </authorList>
    </citation>
    <scope>IDENTIFICATION</scope>
</reference>
<proteinExistence type="predicted"/>
<dbReference type="Ensembl" id="ENSLACT00000009493.1">
    <property type="protein sequence ID" value="ENSLACP00000009421.1"/>
    <property type="gene ID" value="ENSLACG00000008309.1"/>
</dbReference>
<evidence type="ECO:0000313" key="7">
    <source>
        <dbReference type="Proteomes" id="UP000008672"/>
    </source>
</evidence>